<organism evidence="2 3">
    <name type="scientific">Thioclava atlantica</name>
    <dbReference type="NCBI Taxonomy" id="1317124"/>
    <lineage>
        <taxon>Bacteria</taxon>
        <taxon>Pseudomonadati</taxon>
        <taxon>Pseudomonadota</taxon>
        <taxon>Alphaproteobacteria</taxon>
        <taxon>Rhodobacterales</taxon>
        <taxon>Paracoccaceae</taxon>
        <taxon>Thioclava</taxon>
    </lineage>
</organism>
<evidence type="ECO:0000256" key="1">
    <source>
        <dbReference type="SAM" id="Phobius"/>
    </source>
</evidence>
<dbReference type="Pfam" id="PF07332">
    <property type="entry name" value="Phage_holin_3_6"/>
    <property type="match status" value="1"/>
</dbReference>
<dbReference type="InterPro" id="IPR009937">
    <property type="entry name" value="Phage_holin_3_6"/>
</dbReference>
<gene>
    <name evidence="2" type="ORF">DW2_09766</name>
</gene>
<dbReference type="RefSeq" id="WP_038145829.1">
    <property type="nucleotide sequence ID" value="NZ_AQRC01000006.1"/>
</dbReference>
<evidence type="ECO:0000313" key="3">
    <source>
        <dbReference type="Proteomes" id="UP000028607"/>
    </source>
</evidence>
<dbReference type="EMBL" id="AQRC01000006">
    <property type="protein sequence ID" value="KFE35253.1"/>
    <property type="molecule type" value="Genomic_DNA"/>
</dbReference>
<dbReference type="PATRIC" id="fig|1317124.6.peg.1982"/>
<sequence>MSEDDSTHDHARDHHGTVTDLLSKVVDHAREIARAEADLLRAEALHRAALLRNAVILAGLALILGLGAIGPLTQSAVLGLEWAGIAQGPATLIVGGVLAILGIILALVAISLVRRVSRPPSRIKENLSADARTLKESLK</sequence>
<reference evidence="2 3" key="2">
    <citation type="journal article" date="2015" name="Antonie Van Leeuwenhoek">
        <title>Thioclava indica sp. nov., isolated from surface seawater of the Indian Ocean.</title>
        <authorList>
            <person name="Liu Y."/>
            <person name="Lai Q."/>
            <person name="Du J."/>
            <person name="Xu H."/>
            <person name="Jiang L."/>
            <person name="Shao Z."/>
        </authorList>
    </citation>
    <scope>NUCLEOTIDE SEQUENCE [LARGE SCALE GENOMIC DNA]</scope>
    <source>
        <strain evidence="2 3">13D2W-2</strain>
    </source>
</reference>
<proteinExistence type="predicted"/>
<dbReference type="STRING" id="1317124.DW2_09766"/>
<feature type="transmembrane region" description="Helical" evidence="1">
    <location>
        <begin position="50"/>
        <end position="70"/>
    </location>
</feature>
<comment type="caution">
    <text evidence="2">The sequence shown here is derived from an EMBL/GenBank/DDBJ whole genome shotgun (WGS) entry which is preliminary data.</text>
</comment>
<keyword evidence="3" id="KW-1185">Reference proteome</keyword>
<accession>A0A085TX06</accession>
<reference evidence="3" key="1">
    <citation type="submission" date="2013-04" db="EMBL/GenBank/DDBJ databases">
        <title>Thioclava sp. 13D2W-2 Genome Sequencing.</title>
        <authorList>
            <person name="Lai Q."/>
            <person name="Li G."/>
            <person name="Shao Z."/>
        </authorList>
    </citation>
    <scope>NUCLEOTIDE SEQUENCE [LARGE SCALE GENOMIC DNA]</scope>
    <source>
        <strain evidence="3">13D2W-2</strain>
    </source>
</reference>
<dbReference type="AlphaFoldDB" id="A0A085TX06"/>
<dbReference type="Proteomes" id="UP000028607">
    <property type="component" value="Unassembled WGS sequence"/>
</dbReference>
<protein>
    <submittedName>
        <fullName evidence="2">Uncharacterized protein</fullName>
    </submittedName>
</protein>
<keyword evidence="1" id="KW-1133">Transmembrane helix</keyword>
<name>A0A085TX06_9RHOB</name>
<dbReference type="eggNOG" id="ENOG50302U2">
    <property type="taxonomic scope" value="Bacteria"/>
</dbReference>
<keyword evidence="1" id="KW-0812">Transmembrane</keyword>
<evidence type="ECO:0000313" key="2">
    <source>
        <dbReference type="EMBL" id="KFE35253.1"/>
    </source>
</evidence>
<keyword evidence="1" id="KW-0472">Membrane</keyword>
<feature type="transmembrane region" description="Helical" evidence="1">
    <location>
        <begin position="90"/>
        <end position="113"/>
    </location>
</feature>